<dbReference type="Proteomes" id="UP001597073">
    <property type="component" value="Unassembled WGS sequence"/>
</dbReference>
<dbReference type="RefSeq" id="WP_377145702.1">
    <property type="nucleotide sequence ID" value="NZ_JBHTIA010000024.1"/>
</dbReference>
<dbReference type="SUPFAM" id="SSF52141">
    <property type="entry name" value="Uracil-DNA glycosylase-like"/>
    <property type="match status" value="1"/>
</dbReference>
<comment type="caution">
    <text evidence="1">The sequence shown here is derived from an EMBL/GenBank/DDBJ whole genome shotgun (WGS) entry which is preliminary data.</text>
</comment>
<reference evidence="2" key="1">
    <citation type="journal article" date="2019" name="Int. J. Syst. Evol. Microbiol.">
        <title>The Global Catalogue of Microorganisms (GCM) 10K type strain sequencing project: providing services to taxonomists for standard genome sequencing and annotation.</title>
        <authorList>
            <consortium name="The Broad Institute Genomics Platform"/>
            <consortium name="The Broad Institute Genome Sequencing Center for Infectious Disease"/>
            <person name="Wu L."/>
            <person name="Ma J."/>
        </authorList>
    </citation>
    <scope>NUCLEOTIDE SEQUENCE [LARGE SCALE GENOMIC DNA]</scope>
    <source>
        <strain evidence="2">CCUG 60742</strain>
    </source>
</reference>
<protein>
    <recommendedName>
        <fullName evidence="3">G/U mismatch-specific uracil-DNA glycosylase</fullName>
    </recommendedName>
</protein>
<proteinExistence type="predicted"/>
<organism evidence="1 2">
    <name type="scientific">Mucilaginibacter lutimaris</name>
    <dbReference type="NCBI Taxonomy" id="931629"/>
    <lineage>
        <taxon>Bacteria</taxon>
        <taxon>Pseudomonadati</taxon>
        <taxon>Bacteroidota</taxon>
        <taxon>Sphingobacteriia</taxon>
        <taxon>Sphingobacteriales</taxon>
        <taxon>Sphingobacteriaceae</taxon>
        <taxon>Mucilaginibacter</taxon>
    </lineage>
</organism>
<evidence type="ECO:0000313" key="1">
    <source>
        <dbReference type="EMBL" id="MFD0767164.1"/>
    </source>
</evidence>
<dbReference type="Gene3D" id="3.40.470.10">
    <property type="entry name" value="Uracil-DNA glycosylase-like domain"/>
    <property type="match status" value="1"/>
</dbReference>
<name>A0ABW2ZLS9_9SPHI</name>
<evidence type="ECO:0000313" key="2">
    <source>
        <dbReference type="Proteomes" id="UP001597073"/>
    </source>
</evidence>
<dbReference type="InterPro" id="IPR036895">
    <property type="entry name" value="Uracil-DNA_glycosylase-like_sf"/>
</dbReference>
<dbReference type="EMBL" id="JBHTIA010000024">
    <property type="protein sequence ID" value="MFD0767164.1"/>
    <property type="molecule type" value="Genomic_DNA"/>
</dbReference>
<gene>
    <name evidence="1" type="ORF">ACFQZI_20080</name>
</gene>
<sequence length="210" mass="24277">MPRTYHTNASSEPEDLPWPEHIPKKADKLILGTFPTRKKNRAFDFFYPNPSNRFWEVLSEVAGHKIKHMNDSPDTVEERKRILNKLRLGITDMGATVLRHKESSADSALFPVEFTDIFKILTENPKINTLIVTSSSDGNSVFSWLRAYCALNHINIQKPKKEDVLPWSRIIPWDVRPIKIICVCSPSKRVTRPVQELIEMYREAIKLNLP</sequence>
<evidence type="ECO:0008006" key="3">
    <source>
        <dbReference type="Google" id="ProtNLM"/>
    </source>
</evidence>
<accession>A0ABW2ZLS9</accession>
<keyword evidence="2" id="KW-1185">Reference proteome</keyword>